<feature type="region of interest" description="Disordered" evidence="1">
    <location>
        <begin position="1"/>
        <end position="59"/>
    </location>
</feature>
<protein>
    <submittedName>
        <fullName evidence="2">Uncharacterized protein</fullName>
    </submittedName>
</protein>
<proteinExistence type="predicted"/>
<dbReference type="EMBL" id="SRLO01015187">
    <property type="protein sequence ID" value="TNN24502.1"/>
    <property type="molecule type" value="Genomic_DNA"/>
</dbReference>
<evidence type="ECO:0000256" key="1">
    <source>
        <dbReference type="SAM" id="MobiDB-lite"/>
    </source>
</evidence>
<accession>A0A4Z2E873</accession>
<dbReference type="AlphaFoldDB" id="A0A4Z2E873"/>
<feature type="compositionally biased region" description="Polar residues" evidence="1">
    <location>
        <begin position="1"/>
        <end position="10"/>
    </location>
</feature>
<name>A0A4Z2E873_9TELE</name>
<organism evidence="2 3">
    <name type="scientific">Liparis tanakae</name>
    <name type="common">Tanaka's snailfish</name>
    <dbReference type="NCBI Taxonomy" id="230148"/>
    <lineage>
        <taxon>Eukaryota</taxon>
        <taxon>Metazoa</taxon>
        <taxon>Chordata</taxon>
        <taxon>Craniata</taxon>
        <taxon>Vertebrata</taxon>
        <taxon>Euteleostomi</taxon>
        <taxon>Actinopterygii</taxon>
        <taxon>Neopterygii</taxon>
        <taxon>Teleostei</taxon>
        <taxon>Neoteleostei</taxon>
        <taxon>Acanthomorphata</taxon>
        <taxon>Eupercaria</taxon>
        <taxon>Perciformes</taxon>
        <taxon>Cottioidei</taxon>
        <taxon>Cottales</taxon>
        <taxon>Liparidae</taxon>
        <taxon>Liparis</taxon>
    </lineage>
</organism>
<dbReference type="Proteomes" id="UP000314294">
    <property type="component" value="Unassembled WGS sequence"/>
</dbReference>
<reference evidence="2 3" key="1">
    <citation type="submission" date="2019-03" db="EMBL/GenBank/DDBJ databases">
        <title>First draft genome of Liparis tanakae, snailfish: a comprehensive survey of snailfish specific genes.</title>
        <authorList>
            <person name="Kim W."/>
            <person name="Song I."/>
            <person name="Jeong J.-H."/>
            <person name="Kim D."/>
            <person name="Kim S."/>
            <person name="Ryu S."/>
            <person name="Song J.Y."/>
            <person name="Lee S.K."/>
        </authorList>
    </citation>
    <scope>NUCLEOTIDE SEQUENCE [LARGE SCALE GENOMIC DNA]</scope>
    <source>
        <tissue evidence="2">Muscle</tissue>
    </source>
</reference>
<evidence type="ECO:0000313" key="2">
    <source>
        <dbReference type="EMBL" id="TNN24502.1"/>
    </source>
</evidence>
<gene>
    <name evidence="2" type="ORF">EYF80_065372</name>
</gene>
<sequence>MSHVSGNSSGVAAPPLPNTSTSCDPVTPDPPKLTSTGPLLLNNKTRDITSCSNSTGGDAGVRTVEITRDLHDIIVQQHIVEKVLWFSMKLL</sequence>
<comment type="caution">
    <text evidence="2">The sequence shown here is derived from an EMBL/GenBank/DDBJ whole genome shotgun (WGS) entry which is preliminary data.</text>
</comment>
<keyword evidence="3" id="KW-1185">Reference proteome</keyword>
<evidence type="ECO:0000313" key="3">
    <source>
        <dbReference type="Proteomes" id="UP000314294"/>
    </source>
</evidence>